<reference evidence="1 2" key="1">
    <citation type="submission" date="2018-06" db="EMBL/GenBank/DDBJ databases">
        <authorList>
            <consortium name="Pathogen Informatics"/>
            <person name="Doyle S."/>
        </authorList>
    </citation>
    <scope>NUCLEOTIDE SEQUENCE [LARGE SCALE GENOMIC DNA]</scope>
    <source>
        <strain evidence="1 2">NCTC8258</strain>
    </source>
</reference>
<evidence type="ECO:0000313" key="1">
    <source>
        <dbReference type="EMBL" id="SUH17840.1"/>
    </source>
</evidence>
<evidence type="ECO:0000313" key="2">
    <source>
        <dbReference type="Proteomes" id="UP000255509"/>
    </source>
</evidence>
<accession>A0A379WEX9</accession>
<dbReference type="AlphaFoldDB" id="A0A379WEX9"/>
<sequence length="85" mass="9312">MRNLYALANIGKHRGMFADDVARPNGRKANRARYALAGITFTRVDRAVLQIFIQRPAIASPIASAVPDGASTLWRWCASIISISL</sequence>
<protein>
    <submittedName>
        <fullName evidence="1">Uncharacterized protein</fullName>
    </submittedName>
</protein>
<dbReference type="EMBL" id="UGXS01000004">
    <property type="protein sequence ID" value="SUH17840.1"/>
    <property type="molecule type" value="Genomic_DNA"/>
</dbReference>
<name>A0A379WEX9_SALET</name>
<proteinExistence type="predicted"/>
<organism evidence="1 2">
    <name type="scientific">Salmonella enterica I</name>
    <dbReference type="NCBI Taxonomy" id="59201"/>
    <lineage>
        <taxon>Bacteria</taxon>
        <taxon>Pseudomonadati</taxon>
        <taxon>Pseudomonadota</taxon>
        <taxon>Gammaproteobacteria</taxon>
        <taxon>Enterobacterales</taxon>
        <taxon>Enterobacteriaceae</taxon>
        <taxon>Salmonella</taxon>
    </lineage>
</organism>
<dbReference type="Proteomes" id="UP000255509">
    <property type="component" value="Unassembled WGS sequence"/>
</dbReference>
<gene>
    <name evidence="1" type="ORF">NCTC8258_05648</name>
</gene>